<feature type="transmembrane region" description="Helical" evidence="1">
    <location>
        <begin position="46"/>
        <end position="65"/>
    </location>
</feature>
<evidence type="ECO:0000313" key="2">
    <source>
        <dbReference type="Proteomes" id="UP000035642"/>
    </source>
</evidence>
<dbReference type="AlphaFoldDB" id="A0A0K0D047"/>
<dbReference type="Proteomes" id="UP000035642">
    <property type="component" value="Unassembled WGS sequence"/>
</dbReference>
<reference evidence="2" key="1">
    <citation type="submission" date="2012-09" db="EMBL/GenBank/DDBJ databases">
        <authorList>
            <person name="Martin A.A."/>
        </authorList>
    </citation>
    <scope>NUCLEOTIDE SEQUENCE</scope>
</reference>
<accession>A0A0K0D047</accession>
<organism evidence="2 3">
    <name type="scientific">Angiostrongylus cantonensis</name>
    <name type="common">Rat lungworm</name>
    <dbReference type="NCBI Taxonomy" id="6313"/>
    <lineage>
        <taxon>Eukaryota</taxon>
        <taxon>Metazoa</taxon>
        <taxon>Ecdysozoa</taxon>
        <taxon>Nematoda</taxon>
        <taxon>Chromadorea</taxon>
        <taxon>Rhabditida</taxon>
        <taxon>Rhabditina</taxon>
        <taxon>Rhabditomorpha</taxon>
        <taxon>Strongyloidea</taxon>
        <taxon>Metastrongylidae</taxon>
        <taxon>Angiostrongylus</taxon>
    </lineage>
</organism>
<reference evidence="3" key="2">
    <citation type="submission" date="2017-02" db="UniProtKB">
        <authorList>
            <consortium name="WormBaseParasite"/>
        </authorList>
    </citation>
    <scope>IDENTIFICATION</scope>
</reference>
<proteinExistence type="predicted"/>
<evidence type="ECO:0000256" key="1">
    <source>
        <dbReference type="SAM" id="Phobius"/>
    </source>
</evidence>
<keyword evidence="2" id="KW-1185">Reference proteome</keyword>
<name>A0A0K0D047_ANGCA</name>
<keyword evidence="1" id="KW-1133">Transmembrane helix</keyword>
<evidence type="ECO:0000313" key="3">
    <source>
        <dbReference type="WBParaSite" id="ACAC_0000341901-mRNA-1"/>
    </source>
</evidence>
<keyword evidence="1" id="KW-0812">Transmembrane</keyword>
<keyword evidence="1" id="KW-0472">Membrane</keyword>
<protein>
    <submittedName>
        <fullName evidence="3">Transmembrane protein</fullName>
    </submittedName>
</protein>
<dbReference type="WBParaSite" id="ACAC_0000341901-mRNA-1">
    <property type="protein sequence ID" value="ACAC_0000341901-mRNA-1"/>
    <property type="gene ID" value="ACAC_0000341901"/>
</dbReference>
<sequence length="89" mass="10013">MRQISTPLLTMGNCQPAIFTGTVVDVDTANEFLDCSPLFTKWTLSMGVYACILGMFSTKIVSLLWKGSFQLLYKEMGKTGDARFRFKDE</sequence>